<keyword evidence="5" id="KW-0539">Nucleus</keyword>
<dbReference type="SUPFAM" id="SSF53098">
    <property type="entry name" value="Ribonuclease H-like"/>
    <property type="match status" value="1"/>
</dbReference>
<evidence type="ECO:0000256" key="1">
    <source>
        <dbReference type="ARBA" id="ARBA00004123"/>
    </source>
</evidence>
<reference evidence="8 9" key="1">
    <citation type="journal article" date="2018" name="Sci. Rep.">
        <title>Genomic signatures of local adaptation to the degree of environmental predictability in rotifers.</title>
        <authorList>
            <person name="Franch-Gras L."/>
            <person name="Hahn C."/>
            <person name="Garcia-Roger E.M."/>
            <person name="Carmona M.J."/>
            <person name="Serra M."/>
            <person name="Gomez A."/>
        </authorList>
    </citation>
    <scope>NUCLEOTIDE SEQUENCE [LARGE SCALE GENOMIC DNA]</scope>
    <source>
        <strain evidence="8">HYR1</strain>
    </source>
</reference>
<feature type="compositionally biased region" description="Polar residues" evidence="6">
    <location>
        <begin position="65"/>
        <end position="78"/>
    </location>
</feature>
<accession>A0A3M7S1Q7</accession>
<dbReference type="EMBL" id="REGN01002201">
    <property type="protein sequence ID" value="RNA29555.1"/>
    <property type="molecule type" value="Genomic_DNA"/>
</dbReference>
<dbReference type="Pfam" id="PF05699">
    <property type="entry name" value="Dimer_Tnp_hAT"/>
    <property type="match status" value="1"/>
</dbReference>
<dbReference type="InterPro" id="IPR052035">
    <property type="entry name" value="ZnF_BED_domain_contain"/>
</dbReference>
<comment type="subcellular location">
    <subcellularLocation>
        <location evidence="1">Nucleus</location>
    </subcellularLocation>
</comment>
<evidence type="ECO:0000256" key="6">
    <source>
        <dbReference type="SAM" id="MobiDB-lite"/>
    </source>
</evidence>
<keyword evidence="9" id="KW-1185">Reference proteome</keyword>
<dbReference type="GO" id="GO:0046983">
    <property type="term" value="F:protein dimerization activity"/>
    <property type="evidence" value="ECO:0007669"/>
    <property type="project" value="InterPro"/>
</dbReference>
<proteinExistence type="predicted"/>
<evidence type="ECO:0000313" key="8">
    <source>
        <dbReference type="EMBL" id="RNA29555.1"/>
    </source>
</evidence>
<evidence type="ECO:0000256" key="5">
    <source>
        <dbReference type="ARBA" id="ARBA00023242"/>
    </source>
</evidence>
<dbReference type="InterPro" id="IPR012337">
    <property type="entry name" value="RNaseH-like_sf"/>
</dbReference>
<dbReference type="AlphaFoldDB" id="A0A3M7S1Q7"/>
<protein>
    <submittedName>
        <fullName evidence="8">Zinc finger BED domain-containing 1-like</fullName>
    </submittedName>
</protein>
<feature type="region of interest" description="Disordered" evidence="6">
    <location>
        <begin position="52"/>
        <end position="84"/>
    </location>
</feature>
<gene>
    <name evidence="8" type="ORF">BpHYR1_041887</name>
</gene>
<feature type="domain" description="HAT C-terminal dimerisation" evidence="7">
    <location>
        <begin position="337"/>
        <end position="405"/>
    </location>
</feature>
<keyword evidence="2" id="KW-0479">Metal-binding</keyword>
<keyword evidence="3" id="KW-0863">Zinc-finger</keyword>
<evidence type="ECO:0000256" key="4">
    <source>
        <dbReference type="ARBA" id="ARBA00022833"/>
    </source>
</evidence>
<sequence length="408" mass="46769">MEMLLKNRLENWAGSKPANKRLEAGFDYFSKERISMNLTNENNSQAESIFMESSSELNEDERANTQENNISQTDSTVKSPMKRRRNESKIWDHCIVLADGSKKCNVEFCSQKWKASTGNSNIIDHLEKYHSFIIRPKNSNEQTAHINENTQKHNTVDQNKRTKALLEYIVESFQSFSIAFLKFCFLMDNRYVVPERHTISRLLDNEFENSIIKLKALISSLDSLVNLSTDGWVSLGNEPYMTVNCFFIDNELVKKKFVLDFFIFPYPHDGLHICDSLKKTLNEFDLNYKVLLVLEILEPFNQSTLDLSGDNYNSCNTEKESSSNLKDKPLSIRSSTELVQYLNAPRVDNIPGFDAILWWSKSSFHYLKKIAKDYLGVTPSSVPSEQTFSAAGLTITKDRTSLSSNSCN</sequence>
<keyword evidence="4" id="KW-0862">Zinc</keyword>
<dbReference type="Proteomes" id="UP000276133">
    <property type="component" value="Unassembled WGS sequence"/>
</dbReference>
<dbReference type="PANTHER" id="PTHR46481">
    <property type="entry name" value="ZINC FINGER BED DOMAIN-CONTAINING PROTEIN 4"/>
    <property type="match status" value="1"/>
</dbReference>
<evidence type="ECO:0000313" key="9">
    <source>
        <dbReference type="Proteomes" id="UP000276133"/>
    </source>
</evidence>
<organism evidence="8 9">
    <name type="scientific">Brachionus plicatilis</name>
    <name type="common">Marine rotifer</name>
    <name type="synonym">Brachionus muelleri</name>
    <dbReference type="NCBI Taxonomy" id="10195"/>
    <lineage>
        <taxon>Eukaryota</taxon>
        <taxon>Metazoa</taxon>
        <taxon>Spiralia</taxon>
        <taxon>Gnathifera</taxon>
        <taxon>Rotifera</taxon>
        <taxon>Eurotatoria</taxon>
        <taxon>Monogononta</taxon>
        <taxon>Pseudotrocha</taxon>
        <taxon>Ploima</taxon>
        <taxon>Brachionidae</taxon>
        <taxon>Brachionus</taxon>
    </lineage>
</organism>
<dbReference type="GO" id="GO:0005634">
    <property type="term" value="C:nucleus"/>
    <property type="evidence" value="ECO:0007669"/>
    <property type="project" value="UniProtKB-SubCell"/>
</dbReference>
<evidence type="ECO:0000256" key="2">
    <source>
        <dbReference type="ARBA" id="ARBA00022723"/>
    </source>
</evidence>
<comment type="caution">
    <text evidence="8">The sequence shown here is derived from an EMBL/GenBank/DDBJ whole genome shotgun (WGS) entry which is preliminary data.</text>
</comment>
<dbReference type="PANTHER" id="PTHR46481:SF10">
    <property type="entry name" value="ZINC FINGER BED DOMAIN-CONTAINING PROTEIN 39"/>
    <property type="match status" value="1"/>
</dbReference>
<evidence type="ECO:0000256" key="3">
    <source>
        <dbReference type="ARBA" id="ARBA00022771"/>
    </source>
</evidence>
<dbReference type="GO" id="GO:0008270">
    <property type="term" value="F:zinc ion binding"/>
    <property type="evidence" value="ECO:0007669"/>
    <property type="project" value="UniProtKB-KW"/>
</dbReference>
<evidence type="ECO:0000259" key="7">
    <source>
        <dbReference type="Pfam" id="PF05699"/>
    </source>
</evidence>
<dbReference type="OrthoDB" id="1607513at2759"/>
<dbReference type="InterPro" id="IPR008906">
    <property type="entry name" value="HATC_C_dom"/>
</dbReference>
<name>A0A3M7S1Q7_BRAPC</name>